<evidence type="ECO:0000313" key="1">
    <source>
        <dbReference type="EMBL" id="CAG8574591.1"/>
    </source>
</evidence>
<sequence>KWARGEPLKLEAHLALNCSKVEDEVRQNMKVLYQLVDLNEPLLR</sequence>
<reference evidence="1" key="1">
    <citation type="submission" date="2021-06" db="EMBL/GenBank/DDBJ databases">
        <authorList>
            <person name="Kallberg Y."/>
            <person name="Tangrot J."/>
            <person name="Rosling A."/>
        </authorList>
    </citation>
    <scope>NUCLEOTIDE SEQUENCE</scope>
    <source>
        <strain evidence="1">FL130A</strain>
    </source>
</reference>
<feature type="non-terminal residue" evidence="1">
    <location>
        <position position="44"/>
    </location>
</feature>
<accession>A0A9N9G181</accession>
<comment type="caution">
    <text evidence="1">The sequence shown here is derived from an EMBL/GenBank/DDBJ whole genome shotgun (WGS) entry which is preliminary data.</text>
</comment>
<dbReference type="EMBL" id="CAJVPS010002703">
    <property type="protein sequence ID" value="CAG8574591.1"/>
    <property type="molecule type" value="Genomic_DNA"/>
</dbReference>
<dbReference type="AlphaFoldDB" id="A0A9N9G181"/>
<name>A0A9N9G181_9GLOM</name>
<dbReference type="Proteomes" id="UP000789508">
    <property type="component" value="Unassembled WGS sequence"/>
</dbReference>
<gene>
    <name evidence="1" type="ORF">ALEPTO_LOCUS6971</name>
</gene>
<proteinExistence type="predicted"/>
<organism evidence="1 2">
    <name type="scientific">Ambispora leptoticha</name>
    <dbReference type="NCBI Taxonomy" id="144679"/>
    <lineage>
        <taxon>Eukaryota</taxon>
        <taxon>Fungi</taxon>
        <taxon>Fungi incertae sedis</taxon>
        <taxon>Mucoromycota</taxon>
        <taxon>Glomeromycotina</taxon>
        <taxon>Glomeromycetes</taxon>
        <taxon>Archaeosporales</taxon>
        <taxon>Ambisporaceae</taxon>
        <taxon>Ambispora</taxon>
    </lineage>
</organism>
<keyword evidence="2" id="KW-1185">Reference proteome</keyword>
<evidence type="ECO:0000313" key="2">
    <source>
        <dbReference type="Proteomes" id="UP000789508"/>
    </source>
</evidence>
<protein>
    <submittedName>
        <fullName evidence="1">9605_t:CDS:1</fullName>
    </submittedName>
</protein>